<dbReference type="RefSeq" id="WP_274052037.1">
    <property type="nucleotide sequence ID" value="NZ_CP059693.1"/>
</dbReference>
<proteinExistence type="predicted"/>
<evidence type="ECO:0000313" key="2">
    <source>
        <dbReference type="Proteomes" id="UP001215231"/>
    </source>
</evidence>
<evidence type="ECO:0000313" key="1">
    <source>
        <dbReference type="EMBL" id="WDE11828.1"/>
    </source>
</evidence>
<dbReference type="Proteomes" id="UP001215231">
    <property type="component" value="Chromosome"/>
</dbReference>
<dbReference type="EMBL" id="CP059693">
    <property type="protein sequence ID" value="WDE11828.1"/>
    <property type="molecule type" value="Genomic_DNA"/>
</dbReference>
<gene>
    <name evidence="1" type="ORF">H3N35_27175</name>
</gene>
<protein>
    <submittedName>
        <fullName evidence="1">Uncharacterized protein</fullName>
    </submittedName>
</protein>
<name>A0ABY7VFY7_9GAMM</name>
<reference evidence="1 2" key="1">
    <citation type="journal article" date="2022" name="Mar. Drugs">
        <title>Bioassay-Guided Fractionation Leads to the Detection of Cholic Acid Generated by the Rare Thalassomonas sp.</title>
        <authorList>
            <person name="Pheiffer F."/>
            <person name="Schneider Y.K."/>
            <person name="Hansen E.H."/>
            <person name="Andersen J.H."/>
            <person name="Isaksson J."/>
            <person name="Busche T."/>
            <person name="R C."/>
            <person name="Kalinowski J."/>
            <person name="Zyl L.V."/>
            <person name="Trindade M."/>
        </authorList>
    </citation>
    <scope>NUCLEOTIDE SEQUENCE [LARGE SCALE GENOMIC DNA]</scope>
    <source>
        <strain evidence="1 2">A5K-61T</strain>
    </source>
</reference>
<sequence>MTQVKSEGENLPGWHKQMSVYYQGINNPELARLHQQQALKLSRQYQPGSGEVWALK</sequence>
<accession>A0ABY7VFY7</accession>
<keyword evidence="2" id="KW-1185">Reference proteome</keyword>
<organism evidence="1 2">
    <name type="scientific">Thalassomonas haliotis</name>
    <dbReference type="NCBI Taxonomy" id="485448"/>
    <lineage>
        <taxon>Bacteria</taxon>
        <taxon>Pseudomonadati</taxon>
        <taxon>Pseudomonadota</taxon>
        <taxon>Gammaproteobacteria</taxon>
        <taxon>Alteromonadales</taxon>
        <taxon>Colwelliaceae</taxon>
        <taxon>Thalassomonas</taxon>
    </lineage>
</organism>